<dbReference type="PANTHER" id="PTHR30055:SF200">
    <property type="entry name" value="HTH-TYPE TRANSCRIPTIONAL REPRESSOR BDCR"/>
    <property type="match status" value="1"/>
</dbReference>
<keyword evidence="1 2" id="KW-0238">DNA-binding</keyword>
<dbReference type="Gene3D" id="1.10.357.10">
    <property type="entry name" value="Tetracycline Repressor, domain 2"/>
    <property type="match status" value="1"/>
</dbReference>
<feature type="domain" description="HTH tetR-type" evidence="3">
    <location>
        <begin position="3"/>
        <end position="63"/>
    </location>
</feature>
<dbReference type="EMBL" id="BAAAQK010000012">
    <property type="protein sequence ID" value="GAA1855664.1"/>
    <property type="molecule type" value="Genomic_DNA"/>
</dbReference>
<evidence type="ECO:0000256" key="1">
    <source>
        <dbReference type="ARBA" id="ARBA00023125"/>
    </source>
</evidence>
<sequence>MDDDARTRLLDAAEALFYARGIQAVGMDEIRAGSGLSLKRVYGLYPGKDALVEAYLDRRDVRWRGRLAAAVEQAGDPDERILAVFDWLGSWFREPGFRGCAWINGHGELGTVSEAVARCTRAHKQAFAEYLAGLVAAAGRPAALGPQLLLLAEGAMVTAGIFRTPEPAAQAREAAAVLVGASTFAR</sequence>
<protein>
    <submittedName>
        <fullName evidence="4">TetR/AcrR family transcriptional regulator</fullName>
    </submittedName>
</protein>
<dbReference type="InterPro" id="IPR001647">
    <property type="entry name" value="HTH_TetR"/>
</dbReference>
<proteinExistence type="predicted"/>
<dbReference type="SUPFAM" id="SSF46689">
    <property type="entry name" value="Homeodomain-like"/>
    <property type="match status" value="1"/>
</dbReference>
<dbReference type="SUPFAM" id="SSF48498">
    <property type="entry name" value="Tetracyclin repressor-like, C-terminal domain"/>
    <property type="match status" value="1"/>
</dbReference>
<dbReference type="RefSeq" id="WP_344418948.1">
    <property type="nucleotide sequence ID" value="NZ_BAAAQK010000012.1"/>
</dbReference>
<gene>
    <name evidence="4" type="ORF">GCM10009836_39750</name>
</gene>
<evidence type="ECO:0000256" key="2">
    <source>
        <dbReference type="PROSITE-ProRule" id="PRU00335"/>
    </source>
</evidence>
<evidence type="ECO:0000313" key="4">
    <source>
        <dbReference type="EMBL" id="GAA1855664.1"/>
    </source>
</evidence>
<dbReference type="InterPro" id="IPR009057">
    <property type="entry name" value="Homeodomain-like_sf"/>
</dbReference>
<dbReference type="InterPro" id="IPR036271">
    <property type="entry name" value="Tet_transcr_reg_TetR-rel_C_sf"/>
</dbReference>
<evidence type="ECO:0000259" key="3">
    <source>
        <dbReference type="PROSITE" id="PS50977"/>
    </source>
</evidence>
<dbReference type="InterPro" id="IPR050109">
    <property type="entry name" value="HTH-type_TetR-like_transc_reg"/>
</dbReference>
<dbReference type="Proteomes" id="UP001500449">
    <property type="component" value="Unassembled WGS sequence"/>
</dbReference>
<evidence type="ECO:0000313" key="5">
    <source>
        <dbReference type="Proteomes" id="UP001500449"/>
    </source>
</evidence>
<dbReference type="PROSITE" id="PS50977">
    <property type="entry name" value="HTH_TETR_2"/>
    <property type="match status" value="1"/>
</dbReference>
<organism evidence="4 5">
    <name type="scientific">Pseudonocardia ailaonensis</name>
    <dbReference type="NCBI Taxonomy" id="367279"/>
    <lineage>
        <taxon>Bacteria</taxon>
        <taxon>Bacillati</taxon>
        <taxon>Actinomycetota</taxon>
        <taxon>Actinomycetes</taxon>
        <taxon>Pseudonocardiales</taxon>
        <taxon>Pseudonocardiaceae</taxon>
        <taxon>Pseudonocardia</taxon>
    </lineage>
</organism>
<feature type="DNA-binding region" description="H-T-H motif" evidence="2">
    <location>
        <begin position="26"/>
        <end position="45"/>
    </location>
</feature>
<name>A0ABN2N7K0_9PSEU</name>
<dbReference type="Pfam" id="PF00440">
    <property type="entry name" value="TetR_N"/>
    <property type="match status" value="1"/>
</dbReference>
<reference evidence="4 5" key="1">
    <citation type="journal article" date="2019" name="Int. J. Syst. Evol. Microbiol.">
        <title>The Global Catalogue of Microorganisms (GCM) 10K type strain sequencing project: providing services to taxonomists for standard genome sequencing and annotation.</title>
        <authorList>
            <consortium name="The Broad Institute Genomics Platform"/>
            <consortium name="The Broad Institute Genome Sequencing Center for Infectious Disease"/>
            <person name="Wu L."/>
            <person name="Ma J."/>
        </authorList>
    </citation>
    <scope>NUCLEOTIDE SEQUENCE [LARGE SCALE GENOMIC DNA]</scope>
    <source>
        <strain evidence="4 5">JCM 16009</strain>
    </source>
</reference>
<comment type="caution">
    <text evidence="4">The sequence shown here is derived from an EMBL/GenBank/DDBJ whole genome shotgun (WGS) entry which is preliminary data.</text>
</comment>
<keyword evidence="5" id="KW-1185">Reference proteome</keyword>
<dbReference type="PANTHER" id="PTHR30055">
    <property type="entry name" value="HTH-TYPE TRANSCRIPTIONAL REGULATOR RUTR"/>
    <property type="match status" value="1"/>
</dbReference>
<accession>A0ABN2N7K0</accession>